<dbReference type="SUPFAM" id="SSF52096">
    <property type="entry name" value="ClpP/crotonase"/>
    <property type="match status" value="1"/>
</dbReference>
<keyword evidence="3" id="KW-0378">Hydrolase</keyword>
<protein>
    <submittedName>
        <fullName evidence="6">S49 family peptidase</fullName>
    </submittedName>
</protein>
<reference evidence="6 7" key="1">
    <citation type="submission" date="2017-08" db="EMBL/GenBank/DDBJ databases">
        <title>Infants hospitalized years apart are colonized by the same room-sourced microbial strains.</title>
        <authorList>
            <person name="Brooks B."/>
            <person name="Olm M.R."/>
            <person name="Firek B.A."/>
            <person name="Baker R."/>
            <person name="Thomas B.C."/>
            <person name="Morowitz M.J."/>
            <person name="Banfield J.F."/>
        </authorList>
    </citation>
    <scope>NUCLEOTIDE SEQUENCE [LARGE SCALE GENOMIC DNA]</scope>
    <source>
        <strain evidence="6">S2_018_000_R2_104</strain>
    </source>
</reference>
<dbReference type="EMBL" id="QFNK01000115">
    <property type="protein sequence ID" value="PZO86486.1"/>
    <property type="molecule type" value="Genomic_DNA"/>
</dbReference>
<organism evidence="6 7">
    <name type="scientific">Micavibrio aeruginosavorus</name>
    <dbReference type="NCBI Taxonomy" id="349221"/>
    <lineage>
        <taxon>Bacteria</taxon>
        <taxon>Pseudomonadati</taxon>
        <taxon>Bdellovibrionota</taxon>
        <taxon>Bdellovibrionia</taxon>
        <taxon>Bdellovibrionales</taxon>
        <taxon>Pseudobdellovibrionaceae</taxon>
        <taxon>Micavibrio</taxon>
    </lineage>
</organism>
<evidence type="ECO:0000259" key="5">
    <source>
        <dbReference type="Pfam" id="PF01343"/>
    </source>
</evidence>
<dbReference type="GO" id="GO:0008236">
    <property type="term" value="F:serine-type peptidase activity"/>
    <property type="evidence" value="ECO:0007669"/>
    <property type="project" value="UniProtKB-KW"/>
</dbReference>
<dbReference type="Gene3D" id="6.20.330.10">
    <property type="match status" value="1"/>
</dbReference>
<comment type="caution">
    <text evidence="6">The sequence shown here is derived from an EMBL/GenBank/DDBJ whole genome shotgun (WGS) entry which is preliminary data.</text>
</comment>
<gene>
    <name evidence="6" type="ORF">DI626_06490</name>
</gene>
<dbReference type="InterPro" id="IPR047272">
    <property type="entry name" value="S49_SppA_C"/>
</dbReference>
<evidence type="ECO:0000256" key="2">
    <source>
        <dbReference type="ARBA" id="ARBA00022670"/>
    </source>
</evidence>
<evidence type="ECO:0000313" key="7">
    <source>
        <dbReference type="Proteomes" id="UP000249557"/>
    </source>
</evidence>
<dbReference type="InterPro" id="IPR002142">
    <property type="entry name" value="Peptidase_S49"/>
</dbReference>
<evidence type="ECO:0000256" key="4">
    <source>
        <dbReference type="ARBA" id="ARBA00022825"/>
    </source>
</evidence>
<feature type="non-terminal residue" evidence="6">
    <location>
        <position position="1"/>
    </location>
</feature>
<comment type="similarity">
    <text evidence="1">Belongs to the peptidase S49 family.</text>
</comment>
<keyword evidence="2" id="KW-0645">Protease</keyword>
<dbReference type="PANTHER" id="PTHR42987:SF8">
    <property type="entry name" value="PROTEINASE"/>
    <property type="match status" value="1"/>
</dbReference>
<dbReference type="InterPro" id="IPR029045">
    <property type="entry name" value="ClpP/crotonase-like_dom_sf"/>
</dbReference>
<sequence length="207" mass="22806">SLISKLIRDLAAEKNMPVYVFIEDVAASGGYWLSCMGDEIYAQETSIVGSIGVISSGFGLDEFIAKHDVTRRVHTSGRDKSFLDPFKPEKAEDVSRLKDIQRKMHESFKEWVRERRAGKLNAGENELMEGAFWTGGDALAHGLIDGIGDVVSVMKEKFGEEISFVECTPEKKGLLSAILPFAGESRMDIGAVIEAAEEKSVWGRFGL</sequence>
<evidence type="ECO:0000256" key="3">
    <source>
        <dbReference type="ARBA" id="ARBA00022801"/>
    </source>
</evidence>
<dbReference type="CDD" id="cd07023">
    <property type="entry name" value="S49_Sppa_N_C"/>
    <property type="match status" value="1"/>
</dbReference>
<dbReference type="AlphaFoldDB" id="A0A2W4ZYK4"/>
<proteinExistence type="inferred from homology"/>
<name>A0A2W4ZYK4_9BACT</name>
<evidence type="ECO:0000256" key="1">
    <source>
        <dbReference type="ARBA" id="ARBA00008683"/>
    </source>
</evidence>
<feature type="domain" description="Peptidase S49" evidence="5">
    <location>
        <begin position="13"/>
        <end position="156"/>
    </location>
</feature>
<dbReference type="GO" id="GO:0006508">
    <property type="term" value="P:proteolysis"/>
    <property type="evidence" value="ECO:0007669"/>
    <property type="project" value="UniProtKB-KW"/>
</dbReference>
<dbReference type="Gene3D" id="3.90.226.10">
    <property type="entry name" value="2-enoyl-CoA Hydratase, Chain A, domain 1"/>
    <property type="match status" value="1"/>
</dbReference>
<dbReference type="Pfam" id="PF01343">
    <property type="entry name" value="Peptidase_S49"/>
    <property type="match status" value="1"/>
</dbReference>
<keyword evidence="4" id="KW-0720">Serine protease</keyword>
<dbReference type="Proteomes" id="UP000249557">
    <property type="component" value="Unassembled WGS sequence"/>
</dbReference>
<evidence type="ECO:0000313" key="6">
    <source>
        <dbReference type="EMBL" id="PZO86486.1"/>
    </source>
</evidence>
<dbReference type="PANTHER" id="PTHR42987">
    <property type="entry name" value="PEPTIDASE S49"/>
    <property type="match status" value="1"/>
</dbReference>
<accession>A0A2W4ZYK4</accession>